<dbReference type="GO" id="GO:0016787">
    <property type="term" value="F:hydrolase activity"/>
    <property type="evidence" value="ECO:0007669"/>
    <property type="project" value="UniProtKB-KW"/>
</dbReference>
<keyword evidence="3" id="KW-0378">Hydrolase</keyword>
<dbReference type="AlphaFoldDB" id="A0A7G1I1W6"/>
<dbReference type="GO" id="GO:0005975">
    <property type="term" value="P:carbohydrate metabolic process"/>
    <property type="evidence" value="ECO:0007669"/>
    <property type="project" value="InterPro"/>
</dbReference>
<keyword evidence="2" id="KW-0479">Metal-binding</keyword>
<gene>
    <name evidence="6" type="ORF">Cop2CBH44_29440</name>
</gene>
<evidence type="ECO:0000313" key="6">
    <source>
        <dbReference type="EMBL" id="BCI64591.1"/>
    </source>
</evidence>
<dbReference type="GO" id="GO:0019213">
    <property type="term" value="F:deacetylase activity"/>
    <property type="evidence" value="ECO:0007669"/>
    <property type="project" value="TreeGrafter"/>
</dbReference>
<evidence type="ECO:0000256" key="3">
    <source>
        <dbReference type="ARBA" id="ARBA00022801"/>
    </source>
</evidence>
<evidence type="ECO:0000256" key="2">
    <source>
        <dbReference type="ARBA" id="ARBA00022723"/>
    </source>
</evidence>
<dbReference type="Gene3D" id="3.20.20.370">
    <property type="entry name" value="Glycoside hydrolase/deacetylase"/>
    <property type="match status" value="1"/>
</dbReference>
<keyword evidence="4" id="KW-0460">Magnesium</keyword>
<keyword evidence="5" id="KW-0119">Carbohydrate metabolism</keyword>
<comment type="cofactor">
    <cofactor evidence="1">
        <name>Mg(2+)</name>
        <dbReference type="ChEBI" id="CHEBI:18420"/>
    </cofactor>
</comment>
<evidence type="ECO:0000256" key="5">
    <source>
        <dbReference type="ARBA" id="ARBA00023277"/>
    </source>
</evidence>
<evidence type="ECO:0000313" key="7">
    <source>
        <dbReference type="Proteomes" id="UP000594042"/>
    </source>
</evidence>
<proteinExistence type="predicted"/>
<sequence>MKLIINADDCGKNKEVNAAISHFIETGKITSTTVMANMDDLEGASRLFDEYQDSISFGIHLNLTEGHPLRYSQELLDRGYYKETANVAGEKGNIYLNINQLRNKIISTSIQKELEKELCAQIEKVLDYGIRISHIDSHHHIHTSLLMLRMMPKLAKRYGIHKMRRMRNYVPSASWTNMALRDLWKQLIKLQNHRIVMTDYFGIYEEWYDNGKQILHENTVLELMCHPGGAYSEEECKLLETDFTQLANVELVNYNMIG</sequence>
<evidence type="ECO:0000256" key="1">
    <source>
        <dbReference type="ARBA" id="ARBA00001946"/>
    </source>
</evidence>
<dbReference type="PANTHER" id="PTHR31609">
    <property type="entry name" value="YDJC DEACETYLASE FAMILY MEMBER"/>
    <property type="match status" value="1"/>
</dbReference>
<keyword evidence="7" id="KW-1185">Reference proteome</keyword>
<dbReference type="PANTHER" id="PTHR31609:SF1">
    <property type="entry name" value="CARBOHYDRATE DEACETYLASE"/>
    <property type="match status" value="1"/>
</dbReference>
<accession>A0A7G1I1W6</accession>
<dbReference type="EMBL" id="AP023322">
    <property type="protein sequence ID" value="BCI64591.1"/>
    <property type="molecule type" value="Genomic_DNA"/>
</dbReference>
<dbReference type="InterPro" id="IPR006879">
    <property type="entry name" value="YdjC-like"/>
</dbReference>
<organism evidence="6 7">
    <name type="scientific">Coprobacter secundus subsp. similis</name>
    <dbReference type="NCBI Taxonomy" id="2751153"/>
    <lineage>
        <taxon>Bacteria</taxon>
        <taxon>Pseudomonadati</taxon>
        <taxon>Bacteroidota</taxon>
        <taxon>Bacteroidia</taxon>
        <taxon>Bacteroidales</taxon>
        <taxon>Barnesiellaceae</taxon>
        <taxon>Coprobacter</taxon>
    </lineage>
</organism>
<dbReference type="InterPro" id="IPR011330">
    <property type="entry name" value="Glyco_hydro/deAcase_b/a-brl"/>
</dbReference>
<dbReference type="GO" id="GO:0046872">
    <property type="term" value="F:metal ion binding"/>
    <property type="evidence" value="ECO:0007669"/>
    <property type="project" value="UniProtKB-KW"/>
</dbReference>
<protein>
    <submittedName>
        <fullName evidence="6">Carbohydrate deacetylase</fullName>
    </submittedName>
</protein>
<dbReference type="SUPFAM" id="SSF88713">
    <property type="entry name" value="Glycoside hydrolase/deacetylase"/>
    <property type="match status" value="1"/>
</dbReference>
<dbReference type="KEGG" id="copr:Cop2CBH44_29440"/>
<dbReference type="Proteomes" id="UP000594042">
    <property type="component" value="Chromosome"/>
</dbReference>
<dbReference type="RefSeq" id="WP_021929752.1">
    <property type="nucleotide sequence ID" value="NZ_AP023322.1"/>
</dbReference>
<dbReference type="Pfam" id="PF04794">
    <property type="entry name" value="YdjC"/>
    <property type="match status" value="1"/>
</dbReference>
<evidence type="ECO:0000256" key="4">
    <source>
        <dbReference type="ARBA" id="ARBA00022842"/>
    </source>
</evidence>
<name>A0A7G1I1W6_9BACT</name>
<reference evidence="7" key="1">
    <citation type="submission" date="2020-07" db="EMBL/GenBank/DDBJ databases">
        <title>Complete genome sequencing of Coprobacter sp. strain 2CBH44.</title>
        <authorList>
            <person name="Sakamoto M."/>
            <person name="Murakami T."/>
            <person name="Mori H."/>
        </authorList>
    </citation>
    <scope>NUCLEOTIDE SEQUENCE [LARGE SCALE GENOMIC DNA]</scope>
    <source>
        <strain evidence="7">2CBH44</strain>
    </source>
</reference>